<evidence type="ECO:0000313" key="1">
    <source>
        <dbReference type="EMBL" id="KAJ1104073.1"/>
    </source>
</evidence>
<dbReference type="EMBL" id="JANPWB010000013">
    <property type="protein sequence ID" value="KAJ1104073.1"/>
    <property type="molecule type" value="Genomic_DNA"/>
</dbReference>
<sequence length="149" mass="16640">MGKSRLKPQGLHTLDRIMGAIEDTKMTLSQEIGKDSTELGLLCTNHHKLSNRVMYAEAVLADLQSSHQDVKTEITQLPEHIQKLESRAEDADGRNRGNNVHIVGLPEAVEGTDVVAFLKPWLQLIMDMQPLTLFFALKECTMSQPAPEH</sequence>
<dbReference type="AlphaFoldDB" id="A0AAV7MQ20"/>
<accession>A0AAV7MQ20</accession>
<name>A0AAV7MQ20_PLEWA</name>
<dbReference type="Proteomes" id="UP001066276">
    <property type="component" value="Chromosome 9"/>
</dbReference>
<keyword evidence="2" id="KW-1185">Reference proteome</keyword>
<reference evidence="1" key="1">
    <citation type="journal article" date="2022" name="bioRxiv">
        <title>Sequencing and chromosome-scale assembly of the giantPleurodeles waltlgenome.</title>
        <authorList>
            <person name="Brown T."/>
            <person name="Elewa A."/>
            <person name="Iarovenko S."/>
            <person name="Subramanian E."/>
            <person name="Araus A.J."/>
            <person name="Petzold A."/>
            <person name="Susuki M."/>
            <person name="Suzuki K.-i.T."/>
            <person name="Hayashi T."/>
            <person name="Toyoda A."/>
            <person name="Oliveira C."/>
            <person name="Osipova E."/>
            <person name="Leigh N.D."/>
            <person name="Simon A."/>
            <person name="Yun M.H."/>
        </authorList>
    </citation>
    <scope>NUCLEOTIDE SEQUENCE</scope>
    <source>
        <strain evidence="1">20211129_DDA</strain>
        <tissue evidence="1">Liver</tissue>
    </source>
</reference>
<comment type="caution">
    <text evidence="1">The sequence shown here is derived from an EMBL/GenBank/DDBJ whole genome shotgun (WGS) entry which is preliminary data.</text>
</comment>
<gene>
    <name evidence="1" type="ORF">NDU88_001488</name>
</gene>
<organism evidence="1 2">
    <name type="scientific">Pleurodeles waltl</name>
    <name type="common">Iberian ribbed newt</name>
    <dbReference type="NCBI Taxonomy" id="8319"/>
    <lineage>
        <taxon>Eukaryota</taxon>
        <taxon>Metazoa</taxon>
        <taxon>Chordata</taxon>
        <taxon>Craniata</taxon>
        <taxon>Vertebrata</taxon>
        <taxon>Euteleostomi</taxon>
        <taxon>Amphibia</taxon>
        <taxon>Batrachia</taxon>
        <taxon>Caudata</taxon>
        <taxon>Salamandroidea</taxon>
        <taxon>Salamandridae</taxon>
        <taxon>Pleurodelinae</taxon>
        <taxon>Pleurodeles</taxon>
    </lineage>
</organism>
<proteinExistence type="predicted"/>
<evidence type="ECO:0000313" key="2">
    <source>
        <dbReference type="Proteomes" id="UP001066276"/>
    </source>
</evidence>
<protein>
    <submittedName>
        <fullName evidence="1">Uncharacterized protein</fullName>
    </submittedName>
</protein>